<name>A0A385UFJ5_9CAUD</name>
<proteinExistence type="predicted"/>
<evidence type="ECO:0000313" key="3">
    <source>
        <dbReference type="Proteomes" id="UP000280497"/>
    </source>
</evidence>
<reference evidence="2 3" key="1">
    <citation type="submission" date="2018-08" db="EMBL/GenBank/DDBJ databases">
        <authorList>
            <person name="Pathak A."/>
            <person name="Staton O.A."/>
            <person name="Aldaher A.R."/>
            <person name="Baird K.M."/>
            <person name="Borah A."/>
            <person name="Haggard G.E."/>
            <person name="Meesala S."/>
            <person name="Nealy S.L."/>
            <person name="Ramdas R."/>
            <person name="Rocha M."/>
            <person name="Sristi D."/>
            <person name="Thukral S."/>
            <person name="Walls C.E."/>
            <person name="Waqas M."/>
            <person name="Williams M.R."/>
            <person name="Winters A.K."/>
            <person name="Sahawneh K.J."/>
            <person name="Monti D.L."/>
            <person name="Garlena R.A."/>
            <person name="Russell D.A."/>
            <person name="Pope W.H."/>
            <person name="Jacobs-Sera D."/>
            <person name="Hatfull G.F."/>
        </authorList>
    </citation>
    <scope>NUCLEOTIDE SEQUENCE [LARGE SCALE GENOMIC DNA]</scope>
</reference>
<accession>A0A385UFJ5</accession>
<sequence>MTAADLYRALVWHAFPIEPSELTALQEKITAMDVTHVRTRNGDVWRMRPELNKKSVALNDASAPPSKTRVPFEQVESFGRLAAAEPEPDTPPTIPPPEGHADRAHAVLSASGAARWIACPPSALLEADLPDTESDASRQGTAAHELAEHKLRRALKQRSERPTSEWQDDEMEELTDAYRDHVLTILEETPGAELFIEQRVDFSHIVPGGFGTCDAVIIADGTMDIIDLKYGQGVAVDATGNPQLRLYALGALGAFGMLYDIHTIRMTIYQPRRHNISTETLGVAVLTDWARTTVEPAAALAANGDGNFAAGDHCGFCKLRATCRARAEENLTIARHEFADPVELTDEEIADIVLRAPEITKWLKAVEAHAASATINQGHQWPGLKLVAGRSVRKYADEAAVAKAAEAAGYSDVWARRLIGITAMQKLMGKKTFDEVLGDLITKPDGKPTLVPEGDRRPALETHTAEDDFASA</sequence>
<dbReference type="KEGG" id="vg:55003819"/>
<dbReference type="EMBL" id="MH727560">
    <property type="protein sequence ID" value="AYB70522.1"/>
    <property type="molecule type" value="Genomic_DNA"/>
</dbReference>
<dbReference type="InterPro" id="IPR021229">
    <property type="entry name" value="DUF2800"/>
</dbReference>
<gene>
    <name evidence="2" type="primary">40</name>
    <name evidence="2" type="ORF">SAMW_40</name>
</gene>
<dbReference type="RefSeq" id="YP_009812749.1">
    <property type="nucleotide sequence ID" value="NC_048069.1"/>
</dbReference>
<dbReference type="GeneID" id="55003819"/>
<dbReference type="Proteomes" id="UP000280497">
    <property type="component" value="Segment"/>
</dbReference>
<protein>
    <recommendedName>
        <fullName evidence="4">DUF2800 domain-containing protein</fullName>
    </recommendedName>
</protein>
<evidence type="ECO:0000313" key="2">
    <source>
        <dbReference type="EMBL" id="AYB70522.1"/>
    </source>
</evidence>
<organism evidence="2 3">
    <name type="scientific">Corynebacterium phage SamW</name>
    <dbReference type="NCBI Taxonomy" id="2301601"/>
    <lineage>
        <taxon>Viruses</taxon>
        <taxon>Duplodnaviria</taxon>
        <taxon>Heunggongvirae</taxon>
        <taxon>Uroviricota</taxon>
        <taxon>Caudoviricetes</taxon>
        <taxon>Samwavirus</taxon>
        <taxon>Samwavirus samW</taxon>
    </lineage>
</organism>
<evidence type="ECO:0000256" key="1">
    <source>
        <dbReference type="SAM" id="MobiDB-lite"/>
    </source>
</evidence>
<dbReference type="Gene3D" id="3.90.320.10">
    <property type="match status" value="1"/>
</dbReference>
<evidence type="ECO:0008006" key="4">
    <source>
        <dbReference type="Google" id="ProtNLM"/>
    </source>
</evidence>
<keyword evidence="3" id="KW-1185">Reference proteome</keyword>
<dbReference type="Pfam" id="PF10926">
    <property type="entry name" value="DUF2800"/>
    <property type="match status" value="1"/>
</dbReference>
<feature type="region of interest" description="Disordered" evidence="1">
    <location>
        <begin position="444"/>
        <end position="472"/>
    </location>
</feature>
<feature type="compositionally biased region" description="Basic and acidic residues" evidence="1">
    <location>
        <begin position="453"/>
        <end position="466"/>
    </location>
</feature>
<dbReference type="InterPro" id="IPR011604">
    <property type="entry name" value="PDDEXK-like_dom_sf"/>
</dbReference>